<dbReference type="Pfam" id="PF01585">
    <property type="entry name" value="G-patch"/>
    <property type="match status" value="1"/>
</dbReference>
<dbReference type="PROSITE" id="PS50174">
    <property type="entry name" value="G_PATCH"/>
    <property type="match status" value="1"/>
</dbReference>
<evidence type="ECO:0000256" key="6">
    <source>
        <dbReference type="ARBA" id="ARBA00041961"/>
    </source>
</evidence>
<proteinExistence type="inferred from homology"/>
<organism evidence="9 10">
    <name type="scientific">Nannochloropsis salina CCMP1776</name>
    <dbReference type="NCBI Taxonomy" id="1027361"/>
    <lineage>
        <taxon>Eukaryota</taxon>
        <taxon>Sar</taxon>
        <taxon>Stramenopiles</taxon>
        <taxon>Ochrophyta</taxon>
        <taxon>Eustigmatophyceae</taxon>
        <taxon>Eustigmatales</taxon>
        <taxon>Monodopsidaceae</taxon>
        <taxon>Microchloropsis</taxon>
        <taxon>Microchloropsis salina</taxon>
    </lineage>
</organism>
<keyword evidence="10" id="KW-1185">Reference proteome</keyword>
<evidence type="ECO:0000256" key="3">
    <source>
        <dbReference type="ARBA" id="ARBA00022552"/>
    </source>
</evidence>
<dbReference type="GO" id="GO:0006364">
    <property type="term" value="P:rRNA processing"/>
    <property type="evidence" value="ECO:0007669"/>
    <property type="project" value="UniProtKB-KW"/>
</dbReference>
<dbReference type="OrthoDB" id="29523at2759"/>
<comment type="subcellular location">
    <subcellularLocation>
        <location evidence="1">Nucleus</location>
        <location evidence="1">Nucleolus</location>
    </subcellularLocation>
</comment>
<keyword evidence="4" id="KW-0539">Nucleus</keyword>
<dbReference type="GO" id="GO:0003676">
    <property type="term" value="F:nucleic acid binding"/>
    <property type="evidence" value="ECO:0007669"/>
    <property type="project" value="InterPro"/>
</dbReference>
<feature type="domain" description="G-patch" evidence="8">
    <location>
        <begin position="33"/>
        <end position="79"/>
    </location>
</feature>
<dbReference type="EMBL" id="SDOX01000145">
    <property type="protein sequence ID" value="TFJ81023.1"/>
    <property type="molecule type" value="Genomic_DNA"/>
</dbReference>
<dbReference type="PANTHER" id="PTHR23149">
    <property type="entry name" value="G PATCH DOMAIN CONTAINING PROTEIN"/>
    <property type="match status" value="1"/>
</dbReference>
<evidence type="ECO:0000313" key="9">
    <source>
        <dbReference type="EMBL" id="TFJ81023.1"/>
    </source>
</evidence>
<evidence type="ECO:0000313" key="10">
    <source>
        <dbReference type="Proteomes" id="UP000355283"/>
    </source>
</evidence>
<comment type="similarity">
    <text evidence="5">Belongs to the PINX1 family.</text>
</comment>
<gene>
    <name evidence="9" type="ORF">NSK_007666</name>
</gene>
<sequence length="264" mass="28896">MAKRTESTAAAHLKSLVGPMQDTLNQHWVDGKKKNFGFKMMMKMGWSDGQGLGKELQGCATHVTVAKKVDNAGLGSVRDETGNAGWTEASATFDSVLSKLNETYGRQEVPPKRKKKKSPREEASGCPNQGGTVSMLLRHPKLLQSKNIKKYGTKDMQAILGVKRKDGVSKFTEEISSSQSSVWSALAGSAVGCTTEGVLGVGSDSTNTDKNRRKRRKRQEGVEVKEGKEYAPSRLTVEYHDGPQANVRDPGQRKKMRGRRKSGK</sequence>
<evidence type="ECO:0000256" key="2">
    <source>
        <dbReference type="ARBA" id="ARBA00022517"/>
    </source>
</evidence>
<evidence type="ECO:0000256" key="4">
    <source>
        <dbReference type="ARBA" id="ARBA00023242"/>
    </source>
</evidence>
<evidence type="ECO:0000256" key="7">
    <source>
        <dbReference type="SAM" id="MobiDB-lite"/>
    </source>
</evidence>
<protein>
    <recommendedName>
        <fullName evidence="6">PinX1-related protein 1</fullName>
    </recommendedName>
</protein>
<feature type="region of interest" description="Disordered" evidence="7">
    <location>
        <begin position="197"/>
        <end position="264"/>
    </location>
</feature>
<dbReference type="InterPro" id="IPR050656">
    <property type="entry name" value="PINX1"/>
</dbReference>
<comment type="caution">
    <text evidence="9">The sequence shown here is derived from an EMBL/GenBank/DDBJ whole genome shotgun (WGS) entry which is preliminary data.</text>
</comment>
<feature type="compositionally biased region" description="Basic and acidic residues" evidence="7">
    <location>
        <begin position="219"/>
        <end position="241"/>
    </location>
</feature>
<feature type="region of interest" description="Disordered" evidence="7">
    <location>
        <begin position="102"/>
        <end position="134"/>
    </location>
</feature>
<dbReference type="AlphaFoldDB" id="A0A4D9CU62"/>
<evidence type="ECO:0000256" key="1">
    <source>
        <dbReference type="ARBA" id="ARBA00004604"/>
    </source>
</evidence>
<dbReference type="InterPro" id="IPR000467">
    <property type="entry name" value="G_patch_dom"/>
</dbReference>
<dbReference type="SMART" id="SM00443">
    <property type="entry name" value="G_patch"/>
    <property type="match status" value="1"/>
</dbReference>
<dbReference type="GO" id="GO:0005730">
    <property type="term" value="C:nucleolus"/>
    <property type="evidence" value="ECO:0007669"/>
    <property type="project" value="UniProtKB-SubCell"/>
</dbReference>
<dbReference type="Proteomes" id="UP000355283">
    <property type="component" value="Unassembled WGS sequence"/>
</dbReference>
<name>A0A4D9CU62_9STRA</name>
<accession>A0A4D9CU62</accession>
<keyword evidence="2" id="KW-0690">Ribosome biogenesis</keyword>
<dbReference type="PANTHER" id="PTHR23149:SF31">
    <property type="entry name" value="PROTEIN PXR1"/>
    <property type="match status" value="1"/>
</dbReference>
<evidence type="ECO:0000259" key="8">
    <source>
        <dbReference type="PROSITE" id="PS50174"/>
    </source>
</evidence>
<keyword evidence="3" id="KW-0698">rRNA processing</keyword>
<reference evidence="9 10" key="1">
    <citation type="submission" date="2019-01" db="EMBL/GenBank/DDBJ databases">
        <title>Nuclear Genome Assembly of the Microalgal Biofuel strain Nannochloropsis salina CCMP1776.</title>
        <authorList>
            <person name="Hovde B."/>
        </authorList>
    </citation>
    <scope>NUCLEOTIDE SEQUENCE [LARGE SCALE GENOMIC DNA]</scope>
    <source>
        <strain evidence="9 10">CCMP1776</strain>
    </source>
</reference>
<feature type="compositionally biased region" description="Basic residues" evidence="7">
    <location>
        <begin position="253"/>
        <end position="264"/>
    </location>
</feature>
<evidence type="ECO:0000256" key="5">
    <source>
        <dbReference type="ARBA" id="ARBA00038007"/>
    </source>
</evidence>